<accession>A0A6I6D9R2</accession>
<protein>
    <submittedName>
        <fullName evidence="6">MarR family transcriptional regulator</fullName>
    </submittedName>
</protein>
<dbReference type="Pfam" id="PF12802">
    <property type="entry name" value="MarR_2"/>
    <property type="match status" value="1"/>
</dbReference>
<dbReference type="GO" id="GO:0003700">
    <property type="term" value="F:DNA-binding transcription factor activity"/>
    <property type="evidence" value="ECO:0007669"/>
    <property type="project" value="InterPro"/>
</dbReference>
<dbReference type="AlphaFoldDB" id="A0A6I6D9R2"/>
<reference evidence="6 7" key="1">
    <citation type="submission" date="2019-11" db="EMBL/GenBank/DDBJ databases">
        <authorList>
            <person name="Zhang J."/>
            <person name="Sun C."/>
        </authorList>
    </citation>
    <scope>NUCLEOTIDE SEQUENCE [LARGE SCALE GENOMIC DNA]</scope>
    <source>
        <strain evidence="7">sp2</strain>
    </source>
</reference>
<name>A0A6I6D9R2_9GAMM</name>
<gene>
    <name evidence="6" type="ORF">GM160_04725</name>
</gene>
<evidence type="ECO:0000256" key="1">
    <source>
        <dbReference type="ARBA" id="ARBA00023015"/>
    </source>
</evidence>
<dbReference type="InterPro" id="IPR000835">
    <property type="entry name" value="HTH_MarR-typ"/>
</dbReference>
<evidence type="ECO:0000256" key="3">
    <source>
        <dbReference type="ARBA" id="ARBA00023163"/>
    </source>
</evidence>
<dbReference type="GO" id="GO:0003677">
    <property type="term" value="F:DNA binding"/>
    <property type="evidence" value="ECO:0007669"/>
    <property type="project" value="UniProtKB-KW"/>
</dbReference>
<dbReference type="Gene3D" id="1.10.10.10">
    <property type="entry name" value="Winged helix-like DNA-binding domain superfamily/Winged helix DNA-binding domain"/>
    <property type="match status" value="1"/>
</dbReference>
<dbReference type="Proteomes" id="UP000427716">
    <property type="component" value="Chromosome"/>
</dbReference>
<evidence type="ECO:0000256" key="2">
    <source>
        <dbReference type="ARBA" id="ARBA00023125"/>
    </source>
</evidence>
<keyword evidence="7" id="KW-1185">Reference proteome</keyword>
<keyword evidence="3" id="KW-0804">Transcription</keyword>
<evidence type="ECO:0000313" key="6">
    <source>
        <dbReference type="EMBL" id="QGT78262.1"/>
    </source>
</evidence>
<evidence type="ECO:0000259" key="5">
    <source>
        <dbReference type="PROSITE" id="PS50995"/>
    </source>
</evidence>
<dbReference type="SMART" id="SM00347">
    <property type="entry name" value="HTH_MARR"/>
    <property type="match status" value="1"/>
</dbReference>
<dbReference type="InterPro" id="IPR039422">
    <property type="entry name" value="MarR/SlyA-like"/>
</dbReference>
<dbReference type="SUPFAM" id="SSF46785">
    <property type="entry name" value="Winged helix' DNA-binding domain"/>
    <property type="match status" value="1"/>
</dbReference>
<dbReference type="InterPro" id="IPR036388">
    <property type="entry name" value="WH-like_DNA-bd_sf"/>
</dbReference>
<dbReference type="EMBL" id="CP046415">
    <property type="protein sequence ID" value="QGT78262.1"/>
    <property type="molecule type" value="Genomic_DNA"/>
</dbReference>
<dbReference type="PANTHER" id="PTHR33164:SF64">
    <property type="entry name" value="TRANSCRIPTIONAL REGULATOR SLYA"/>
    <property type="match status" value="1"/>
</dbReference>
<sequence>MFDSHDSRHQSMTQSSDPVQQREDEITRLVFDVSRLWRVQVNETLSEFDLTASAWAVLRILRDEGEGRTQKELAGELAIEGPTLVKLLDGLEKGNWIERRISEVDRRAKTIWLRPEAHARIEAADKALARFRHKVLGELTDEEKRDYMTLSRKVRDLLKSL</sequence>
<dbReference type="GO" id="GO:0006950">
    <property type="term" value="P:response to stress"/>
    <property type="evidence" value="ECO:0007669"/>
    <property type="project" value="TreeGrafter"/>
</dbReference>
<dbReference type="KEGG" id="ghl:GM160_04725"/>
<keyword evidence="1" id="KW-0805">Transcription regulation</keyword>
<evidence type="ECO:0000256" key="4">
    <source>
        <dbReference type="SAM" id="MobiDB-lite"/>
    </source>
</evidence>
<feature type="compositionally biased region" description="Polar residues" evidence="4">
    <location>
        <begin position="10"/>
        <end position="19"/>
    </location>
</feature>
<feature type="domain" description="HTH marR-type" evidence="5">
    <location>
        <begin position="23"/>
        <end position="156"/>
    </location>
</feature>
<organism evidence="6 7">
    <name type="scientific">Guyparkeria halophila</name>
    <dbReference type="NCBI Taxonomy" id="47960"/>
    <lineage>
        <taxon>Bacteria</taxon>
        <taxon>Pseudomonadati</taxon>
        <taxon>Pseudomonadota</taxon>
        <taxon>Gammaproteobacteria</taxon>
        <taxon>Chromatiales</taxon>
        <taxon>Thioalkalibacteraceae</taxon>
        <taxon>Guyparkeria</taxon>
    </lineage>
</organism>
<feature type="region of interest" description="Disordered" evidence="4">
    <location>
        <begin position="1"/>
        <end position="21"/>
    </location>
</feature>
<proteinExistence type="predicted"/>
<dbReference type="PANTHER" id="PTHR33164">
    <property type="entry name" value="TRANSCRIPTIONAL REGULATOR, MARR FAMILY"/>
    <property type="match status" value="1"/>
</dbReference>
<dbReference type="InterPro" id="IPR036390">
    <property type="entry name" value="WH_DNA-bd_sf"/>
</dbReference>
<keyword evidence="2" id="KW-0238">DNA-binding</keyword>
<dbReference type="PROSITE" id="PS50995">
    <property type="entry name" value="HTH_MARR_2"/>
    <property type="match status" value="1"/>
</dbReference>
<evidence type="ECO:0000313" key="7">
    <source>
        <dbReference type="Proteomes" id="UP000427716"/>
    </source>
</evidence>
<dbReference type="PRINTS" id="PR00598">
    <property type="entry name" value="HTHMARR"/>
</dbReference>